<dbReference type="PANTHER" id="PTHR42961">
    <property type="entry name" value="IRON-SULFUR PROTEIN NUBPL"/>
    <property type="match status" value="1"/>
</dbReference>
<dbReference type="PANTHER" id="PTHR42961:SF2">
    <property type="entry name" value="IRON-SULFUR PROTEIN NUBPL"/>
    <property type="match status" value="1"/>
</dbReference>
<dbReference type="InterPro" id="IPR033756">
    <property type="entry name" value="YlxH/NBP35"/>
</dbReference>
<proteinExistence type="inferred from homology"/>
<dbReference type="SUPFAM" id="SSF52540">
    <property type="entry name" value="P-loop containing nucleoside triphosphate hydrolases"/>
    <property type="match status" value="1"/>
</dbReference>
<dbReference type="InterPro" id="IPR019591">
    <property type="entry name" value="Mrp/NBP35_ATP-bd"/>
</dbReference>
<dbReference type="PROSITE" id="PS01215">
    <property type="entry name" value="MRP"/>
    <property type="match status" value="1"/>
</dbReference>
<dbReference type="HAMAP" id="MF_02040">
    <property type="entry name" value="Mrp_NBP35"/>
    <property type="match status" value="1"/>
</dbReference>
<dbReference type="InterPro" id="IPR027417">
    <property type="entry name" value="P-loop_NTPase"/>
</dbReference>
<evidence type="ECO:0000256" key="1">
    <source>
        <dbReference type="ARBA" id="ARBA00022723"/>
    </source>
</evidence>
<comment type="function">
    <text evidence="6">Binds and transfers iron-sulfur (Fe-S) clusters to target apoproteins. Can hydrolyze ATP.</text>
</comment>
<keyword evidence="6" id="KW-0378">Hydrolase</keyword>
<evidence type="ECO:0000313" key="9">
    <source>
        <dbReference type="Proteomes" id="UP000838686"/>
    </source>
</evidence>
<keyword evidence="5 6" id="KW-0411">Iron-sulfur</keyword>
<feature type="compositionally biased region" description="Gly residues" evidence="7">
    <location>
        <begin position="103"/>
        <end position="118"/>
    </location>
</feature>
<comment type="similarity">
    <text evidence="6">Belongs to the Mrp/NBP35 ATP-binding proteins family.</text>
</comment>
<dbReference type="Pfam" id="PF10609">
    <property type="entry name" value="ParA"/>
    <property type="match status" value="1"/>
</dbReference>
<dbReference type="RefSeq" id="WP_236345046.1">
    <property type="nucleotide sequence ID" value="NZ_CAKMMF010000033.1"/>
</dbReference>
<reference evidence="8" key="1">
    <citation type="submission" date="2022-01" db="EMBL/GenBank/DDBJ databases">
        <authorList>
            <person name="Criscuolo A."/>
        </authorList>
    </citation>
    <scope>NUCLEOTIDE SEQUENCE</scope>
    <source>
        <strain evidence="8">CIP111893</strain>
    </source>
</reference>
<accession>A0ABN8GYJ8</accession>
<dbReference type="Gene3D" id="3.40.50.300">
    <property type="entry name" value="P-loop containing nucleotide triphosphate hydrolases"/>
    <property type="match status" value="1"/>
</dbReference>
<protein>
    <recommendedName>
        <fullName evidence="6">Iron-sulfur cluster carrier protein</fullName>
    </recommendedName>
</protein>
<comment type="subunit">
    <text evidence="6">Homodimer.</text>
</comment>
<dbReference type="InterPro" id="IPR044304">
    <property type="entry name" value="NUBPL-like"/>
</dbReference>
<sequence>MPTREEVISAAESAAAQFGADGLVAIRDVMVRDRHVSLTVLGVSEGANPSLEGALRDALARAGAETVHFRFRAGEARADAPAQAQGGAGSSRAADKPAAAAAGAGGQASSGPVRGHGAGLEAHPLLQAGSGVQFIAIASGKGGVGKSTVTVNLAVALARRGKRVGIIDADIYGFSIPDMMGIEDRPQIENERVIPIEKFGVQVMSMGFFVEDNAPIVWRGPMLGKMLRNFFSEIEWGELDYLLLDLPPGTGDVALDVHQLIPQSKEIIVTTPHATAAFVAARAGAMAIKTEHEIIGVIENMSHYVSKSGEVEYVFGRGGGARLAESLNSELLAQIPLGAPDNHLSEPDYSPSVYKADTENGKLYLEVADRVIDKCEAQRP</sequence>
<dbReference type="Proteomes" id="UP000838686">
    <property type="component" value="Unassembled WGS sequence"/>
</dbReference>
<name>A0ABN8GYJ8_9BACL</name>
<evidence type="ECO:0000256" key="7">
    <source>
        <dbReference type="SAM" id="MobiDB-lite"/>
    </source>
</evidence>
<feature type="compositionally biased region" description="Low complexity" evidence="7">
    <location>
        <begin position="79"/>
        <end position="102"/>
    </location>
</feature>
<evidence type="ECO:0000256" key="2">
    <source>
        <dbReference type="ARBA" id="ARBA00022741"/>
    </source>
</evidence>
<keyword evidence="9" id="KW-1185">Reference proteome</keyword>
<evidence type="ECO:0000256" key="5">
    <source>
        <dbReference type="ARBA" id="ARBA00023014"/>
    </source>
</evidence>
<dbReference type="CDD" id="cd02037">
    <property type="entry name" value="Mrp_NBP35"/>
    <property type="match status" value="1"/>
</dbReference>
<keyword evidence="1 6" id="KW-0479">Metal-binding</keyword>
<comment type="caution">
    <text evidence="8">The sequence shown here is derived from an EMBL/GenBank/DDBJ whole genome shotgun (WGS) entry which is preliminary data.</text>
</comment>
<feature type="region of interest" description="Disordered" evidence="7">
    <location>
        <begin position="78"/>
        <end position="119"/>
    </location>
</feature>
<evidence type="ECO:0000256" key="4">
    <source>
        <dbReference type="ARBA" id="ARBA00023004"/>
    </source>
</evidence>
<dbReference type="InterPro" id="IPR000808">
    <property type="entry name" value="Mrp-like_CS"/>
</dbReference>
<feature type="binding site" evidence="6">
    <location>
        <begin position="140"/>
        <end position="147"/>
    </location>
    <ligand>
        <name>ATP</name>
        <dbReference type="ChEBI" id="CHEBI:30616"/>
    </ligand>
</feature>
<gene>
    <name evidence="8" type="primary">salA</name>
    <name evidence="8" type="ORF">PAECIP111893_04557</name>
</gene>
<evidence type="ECO:0000256" key="3">
    <source>
        <dbReference type="ARBA" id="ARBA00022840"/>
    </source>
</evidence>
<evidence type="ECO:0000256" key="6">
    <source>
        <dbReference type="HAMAP-Rule" id="MF_02040"/>
    </source>
</evidence>
<keyword evidence="4 6" id="KW-0408">Iron</keyword>
<dbReference type="EMBL" id="CAKMMF010000033">
    <property type="protein sequence ID" value="CAH1219536.1"/>
    <property type="molecule type" value="Genomic_DNA"/>
</dbReference>
<keyword evidence="2 6" id="KW-0547">Nucleotide-binding</keyword>
<evidence type="ECO:0000313" key="8">
    <source>
        <dbReference type="EMBL" id="CAH1219536.1"/>
    </source>
</evidence>
<keyword evidence="3 6" id="KW-0067">ATP-binding</keyword>
<organism evidence="8 9">
    <name type="scientific">Paenibacillus plantiphilus</name>
    <dbReference type="NCBI Taxonomy" id="2905650"/>
    <lineage>
        <taxon>Bacteria</taxon>
        <taxon>Bacillati</taxon>
        <taxon>Bacillota</taxon>
        <taxon>Bacilli</taxon>
        <taxon>Bacillales</taxon>
        <taxon>Paenibacillaceae</taxon>
        <taxon>Paenibacillus</taxon>
    </lineage>
</organism>